<dbReference type="AlphaFoldDB" id="A0A9X6NG06"/>
<evidence type="ECO:0000256" key="1">
    <source>
        <dbReference type="SAM" id="MobiDB-lite"/>
    </source>
</evidence>
<dbReference type="EMBL" id="MTYJ01000329">
    <property type="protein sequence ID" value="OWA53550.1"/>
    <property type="molecule type" value="Genomic_DNA"/>
</dbReference>
<name>A0A9X6NG06_HYPEX</name>
<feature type="region of interest" description="Disordered" evidence="1">
    <location>
        <begin position="1"/>
        <end position="73"/>
    </location>
</feature>
<feature type="compositionally biased region" description="Basic and acidic residues" evidence="1">
    <location>
        <begin position="63"/>
        <end position="73"/>
    </location>
</feature>
<keyword evidence="3" id="KW-1185">Reference proteome</keyword>
<dbReference type="Proteomes" id="UP000192578">
    <property type="component" value="Unassembled WGS sequence"/>
</dbReference>
<feature type="compositionally biased region" description="Basic residues" evidence="1">
    <location>
        <begin position="48"/>
        <end position="62"/>
    </location>
</feature>
<gene>
    <name evidence="2" type="ORF">BV898_17973</name>
</gene>
<evidence type="ECO:0000313" key="3">
    <source>
        <dbReference type="Proteomes" id="UP000192578"/>
    </source>
</evidence>
<proteinExistence type="predicted"/>
<protein>
    <submittedName>
        <fullName evidence="2">Uncharacterized protein</fullName>
    </submittedName>
</protein>
<organism evidence="2 3">
    <name type="scientific">Hypsibius exemplaris</name>
    <name type="common">Freshwater tardigrade</name>
    <dbReference type="NCBI Taxonomy" id="2072580"/>
    <lineage>
        <taxon>Eukaryota</taxon>
        <taxon>Metazoa</taxon>
        <taxon>Ecdysozoa</taxon>
        <taxon>Tardigrada</taxon>
        <taxon>Eutardigrada</taxon>
        <taxon>Parachela</taxon>
        <taxon>Hypsibioidea</taxon>
        <taxon>Hypsibiidae</taxon>
        <taxon>Hypsibius</taxon>
    </lineage>
</organism>
<evidence type="ECO:0000313" key="2">
    <source>
        <dbReference type="EMBL" id="OWA53550.1"/>
    </source>
</evidence>
<comment type="caution">
    <text evidence="2">The sequence shown here is derived from an EMBL/GenBank/DDBJ whole genome shotgun (WGS) entry which is preliminary data.</text>
</comment>
<feature type="compositionally biased region" description="Basic and acidic residues" evidence="1">
    <location>
        <begin position="1"/>
        <end position="14"/>
    </location>
</feature>
<sequence length="139" mass="16036">MGEETRLAEYKQAWEEDSDDAHGRAKSRRRIQSRVIRNESASSPPRSQLKKFGRHESHHHRPEARPHRADCRDQVDHQDVTLYMSRLSGQLLRPSVLLQPLSFPRQPSPQDTIADLVQLCELRPQAAKTLEDAGFHIEL</sequence>
<accession>A0A9X6NG06</accession>
<reference evidence="3" key="1">
    <citation type="submission" date="2017-01" db="EMBL/GenBank/DDBJ databases">
        <title>Comparative genomics of anhydrobiosis in the tardigrade Hypsibius dujardini.</title>
        <authorList>
            <person name="Yoshida Y."/>
            <person name="Koutsovoulos G."/>
            <person name="Laetsch D."/>
            <person name="Stevens L."/>
            <person name="Kumar S."/>
            <person name="Horikawa D."/>
            <person name="Ishino K."/>
            <person name="Komine S."/>
            <person name="Tomita M."/>
            <person name="Blaxter M."/>
            <person name="Arakawa K."/>
        </authorList>
    </citation>
    <scope>NUCLEOTIDE SEQUENCE [LARGE SCALE GENOMIC DNA]</scope>
    <source>
        <strain evidence="3">Z151</strain>
    </source>
</reference>